<comment type="caution">
    <text evidence="2">The sequence shown here is derived from an EMBL/GenBank/DDBJ whole genome shotgun (WGS) entry which is preliminary data.</text>
</comment>
<evidence type="ECO:0000256" key="1">
    <source>
        <dbReference type="SAM" id="MobiDB-lite"/>
    </source>
</evidence>
<dbReference type="AlphaFoldDB" id="A0A5B7HY01"/>
<proteinExistence type="predicted"/>
<feature type="region of interest" description="Disordered" evidence="1">
    <location>
        <begin position="1"/>
        <end position="25"/>
    </location>
</feature>
<feature type="compositionally biased region" description="Low complexity" evidence="1">
    <location>
        <begin position="12"/>
        <end position="25"/>
    </location>
</feature>
<evidence type="ECO:0000313" key="2">
    <source>
        <dbReference type="EMBL" id="MPC74843.1"/>
    </source>
</evidence>
<keyword evidence="3" id="KW-1185">Reference proteome</keyword>
<accession>A0A5B7HY01</accession>
<protein>
    <submittedName>
        <fullName evidence="2">Uncharacterized protein</fullName>
    </submittedName>
</protein>
<gene>
    <name evidence="2" type="ORF">E2C01_069220</name>
</gene>
<evidence type="ECO:0000313" key="3">
    <source>
        <dbReference type="Proteomes" id="UP000324222"/>
    </source>
</evidence>
<dbReference type="EMBL" id="VSRR010039816">
    <property type="protein sequence ID" value="MPC74843.1"/>
    <property type="molecule type" value="Genomic_DNA"/>
</dbReference>
<reference evidence="2 3" key="1">
    <citation type="submission" date="2019-05" db="EMBL/GenBank/DDBJ databases">
        <title>Another draft genome of Portunus trituberculatus and its Hox gene families provides insights of decapod evolution.</title>
        <authorList>
            <person name="Jeong J.-H."/>
            <person name="Song I."/>
            <person name="Kim S."/>
            <person name="Choi T."/>
            <person name="Kim D."/>
            <person name="Ryu S."/>
            <person name="Kim W."/>
        </authorList>
    </citation>
    <scope>NUCLEOTIDE SEQUENCE [LARGE SCALE GENOMIC DNA]</scope>
    <source>
        <tissue evidence="2">Muscle</tissue>
    </source>
</reference>
<sequence length="62" mass="6857">MEAQTQDSDQNALLAPPSLTSPRSRLLPHPLPLVHVYPEARCFRVFTANAAHAQPHALHHAQ</sequence>
<organism evidence="2 3">
    <name type="scientific">Portunus trituberculatus</name>
    <name type="common">Swimming crab</name>
    <name type="synonym">Neptunus trituberculatus</name>
    <dbReference type="NCBI Taxonomy" id="210409"/>
    <lineage>
        <taxon>Eukaryota</taxon>
        <taxon>Metazoa</taxon>
        <taxon>Ecdysozoa</taxon>
        <taxon>Arthropoda</taxon>
        <taxon>Crustacea</taxon>
        <taxon>Multicrustacea</taxon>
        <taxon>Malacostraca</taxon>
        <taxon>Eumalacostraca</taxon>
        <taxon>Eucarida</taxon>
        <taxon>Decapoda</taxon>
        <taxon>Pleocyemata</taxon>
        <taxon>Brachyura</taxon>
        <taxon>Eubrachyura</taxon>
        <taxon>Portunoidea</taxon>
        <taxon>Portunidae</taxon>
        <taxon>Portuninae</taxon>
        <taxon>Portunus</taxon>
    </lineage>
</organism>
<name>A0A5B7HY01_PORTR</name>
<feature type="compositionally biased region" description="Polar residues" evidence="1">
    <location>
        <begin position="1"/>
        <end position="11"/>
    </location>
</feature>
<dbReference type="Proteomes" id="UP000324222">
    <property type="component" value="Unassembled WGS sequence"/>
</dbReference>